<reference evidence="2 3" key="1">
    <citation type="submission" date="2023-08" db="EMBL/GenBank/DDBJ databases">
        <title>A Necator americanus chromosomal reference genome.</title>
        <authorList>
            <person name="Ilik V."/>
            <person name="Petrzelkova K.J."/>
            <person name="Pardy F."/>
            <person name="Fuh T."/>
            <person name="Niatou-Singa F.S."/>
            <person name="Gouil Q."/>
            <person name="Baker L."/>
            <person name="Ritchie M.E."/>
            <person name="Jex A.R."/>
            <person name="Gazzola D."/>
            <person name="Li H."/>
            <person name="Toshio Fujiwara R."/>
            <person name="Zhan B."/>
            <person name="Aroian R.V."/>
            <person name="Pafco B."/>
            <person name="Schwarz E.M."/>
        </authorList>
    </citation>
    <scope>NUCLEOTIDE SEQUENCE [LARGE SCALE GENOMIC DNA]</scope>
    <source>
        <strain evidence="2 3">Aroian</strain>
        <tissue evidence="2">Whole animal</tissue>
    </source>
</reference>
<proteinExistence type="predicted"/>
<feature type="transmembrane region" description="Helical" evidence="1">
    <location>
        <begin position="199"/>
        <end position="226"/>
    </location>
</feature>
<feature type="transmembrane region" description="Helical" evidence="1">
    <location>
        <begin position="127"/>
        <end position="151"/>
    </location>
</feature>
<evidence type="ECO:0000313" key="2">
    <source>
        <dbReference type="EMBL" id="KAK6751969.1"/>
    </source>
</evidence>
<name>A0ABR1DNF0_NECAM</name>
<dbReference type="InterPro" id="IPR019428">
    <property type="entry name" value="7TM_GPCR_serpentine_rcpt_Str"/>
</dbReference>
<keyword evidence="1" id="KW-0812">Transmembrane</keyword>
<dbReference type="PANTHER" id="PTHR47758:SF4">
    <property type="entry name" value="SERPENTINE RECEPTOR, CLASS M"/>
    <property type="match status" value="1"/>
</dbReference>
<feature type="transmembrane region" description="Helical" evidence="1">
    <location>
        <begin position="528"/>
        <end position="553"/>
    </location>
</feature>
<feature type="transmembrane region" description="Helical" evidence="1">
    <location>
        <begin position="410"/>
        <end position="433"/>
    </location>
</feature>
<feature type="transmembrane region" description="Helical" evidence="1">
    <location>
        <begin position="247"/>
        <end position="272"/>
    </location>
</feature>
<feature type="transmembrane region" description="Helical" evidence="1">
    <location>
        <begin position="322"/>
        <end position="348"/>
    </location>
</feature>
<comment type="caution">
    <text evidence="2">The sequence shown here is derived from an EMBL/GenBank/DDBJ whole genome shotgun (WGS) entry which is preliminary data.</text>
</comment>
<feature type="transmembrane region" description="Helical" evidence="1">
    <location>
        <begin position="284"/>
        <end position="310"/>
    </location>
</feature>
<feature type="transmembrane region" description="Helical" evidence="1">
    <location>
        <begin position="93"/>
        <end position="115"/>
    </location>
</feature>
<keyword evidence="3" id="KW-1185">Reference proteome</keyword>
<evidence type="ECO:0000256" key="1">
    <source>
        <dbReference type="SAM" id="Phobius"/>
    </source>
</evidence>
<dbReference type="Proteomes" id="UP001303046">
    <property type="component" value="Unassembled WGS sequence"/>
</dbReference>
<dbReference type="EMBL" id="JAVFWL010000004">
    <property type="protein sequence ID" value="KAK6751969.1"/>
    <property type="molecule type" value="Genomic_DNA"/>
</dbReference>
<keyword evidence="1" id="KW-0472">Membrane</keyword>
<evidence type="ECO:0008006" key="4">
    <source>
        <dbReference type="Google" id="ProtNLM"/>
    </source>
</evidence>
<dbReference type="PANTHER" id="PTHR47758">
    <property type="entry name" value="SERPENTINE RECEPTOR, CLASS M-RELATED"/>
    <property type="match status" value="1"/>
</dbReference>
<gene>
    <name evidence="2" type="primary">Necator_chrIV.g16704</name>
    <name evidence="2" type="ORF">RB195_003407</name>
</gene>
<feature type="transmembrane region" description="Helical" evidence="1">
    <location>
        <begin position="485"/>
        <end position="507"/>
    </location>
</feature>
<feature type="transmembrane region" description="Helical" evidence="1">
    <location>
        <begin position="368"/>
        <end position="390"/>
    </location>
</feature>
<organism evidence="2 3">
    <name type="scientific">Necator americanus</name>
    <name type="common">Human hookworm</name>
    <dbReference type="NCBI Taxonomy" id="51031"/>
    <lineage>
        <taxon>Eukaryota</taxon>
        <taxon>Metazoa</taxon>
        <taxon>Ecdysozoa</taxon>
        <taxon>Nematoda</taxon>
        <taxon>Chromadorea</taxon>
        <taxon>Rhabditida</taxon>
        <taxon>Rhabditina</taxon>
        <taxon>Rhabditomorpha</taxon>
        <taxon>Strongyloidea</taxon>
        <taxon>Ancylostomatidae</taxon>
        <taxon>Bunostominae</taxon>
        <taxon>Necator</taxon>
    </lineage>
</organism>
<dbReference type="Pfam" id="PF10326">
    <property type="entry name" value="7TM_GPCR_Str"/>
    <property type="match status" value="2"/>
</dbReference>
<dbReference type="Gene3D" id="1.20.1070.10">
    <property type="entry name" value="Rhodopsin 7-helix transmembrane proteins"/>
    <property type="match status" value="1"/>
</dbReference>
<sequence length="614" mass="68658">MDIDISIFANINAYVSGAISICANTYLMIAISRSRVKAAIGLYRWMMVLSTAFDIVFSTLNAVACPTIAAVTNMSSVLFVKGGLFVPHSIGRALLNIWIALLCLSIIVSPCLFVFRYFQLCRRNWVALYGGRIFFVFLIPVLFSLLTAFMLNFAAYPSPEDIEYFSDIAYSINVNGYRAFLVASLTARFEADDVIKAHILIATCVNLVVILVCSLSAMIVCSRLMVHAVKDAKSVRTVRLQNQLQKSLLIQFIIPFLFIQLPFCSCCLAPLLNLSMYKFGANCGIIAPTVSFIASILSILLNCLLIFVAHRRKSATIGLYRYMIISSAAFDVCFSTVTLVASPTIASISNKSSVLFKKAGIKMPHSPGRFVLVCWIYLLAFSMVMSPCHFIFRYIQMCRNDLIRKYGKRVFIIFTIPSLLAIVGATMLCFSAWPSATDIQIFGEIAFTINTKEQEPFLVASLLPKEEGKYRVLSAVKSALLHIDIFYLVIFLAIHTAVMIFCSRGIVHTFQNATSKKTARLQQKFHRLLILQFCIPFLFIHTPFCICCLAPLFNIDTGIVANYLPILFALSPAINPLIFIYFSKGSCKYDVNTLMPRKQNRLFILTAAGIRLFH</sequence>
<protein>
    <recommendedName>
        <fullName evidence="4">7TM chemoreceptor</fullName>
    </recommendedName>
</protein>
<dbReference type="SUPFAM" id="SSF81321">
    <property type="entry name" value="Family A G protein-coupled receptor-like"/>
    <property type="match status" value="1"/>
</dbReference>
<keyword evidence="1" id="KW-1133">Transmembrane helix</keyword>
<evidence type="ECO:0000313" key="3">
    <source>
        <dbReference type="Proteomes" id="UP001303046"/>
    </source>
</evidence>
<feature type="transmembrane region" description="Helical" evidence="1">
    <location>
        <begin position="559"/>
        <end position="582"/>
    </location>
</feature>
<feature type="transmembrane region" description="Helical" evidence="1">
    <location>
        <begin position="52"/>
        <end position="73"/>
    </location>
</feature>
<feature type="transmembrane region" description="Helical" evidence="1">
    <location>
        <begin position="12"/>
        <end position="31"/>
    </location>
</feature>
<accession>A0ABR1DNF0</accession>